<evidence type="ECO:0000313" key="1">
    <source>
        <dbReference type="EMBL" id="MDO1559191.1"/>
    </source>
</evidence>
<name>A0ABT8SL23_9CAUL</name>
<dbReference type="RefSeq" id="WP_302109614.1">
    <property type="nucleotide sequence ID" value="NZ_JAUKTR010000002.1"/>
</dbReference>
<reference evidence="1" key="1">
    <citation type="submission" date="2023-07" db="EMBL/GenBank/DDBJ databases">
        <title>Brevundimonas soil sp. nov., isolated from the soil of chemical plant.</title>
        <authorList>
            <person name="Wu N."/>
        </authorList>
    </citation>
    <scope>NUCLEOTIDE SEQUENCE</scope>
    <source>
        <strain evidence="1">XZ-24</strain>
    </source>
</reference>
<evidence type="ECO:0000313" key="2">
    <source>
        <dbReference type="Proteomes" id="UP001169063"/>
    </source>
</evidence>
<keyword evidence="2" id="KW-1185">Reference proteome</keyword>
<dbReference type="Proteomes" id="UP001169063">
    <property type="component" value="Unassembled WGS sequence"/>
</dbReference>
<protein>
    <submittedName>
        <fullName evidence="1">Uncharacterized protein</fullName>
    </submittedName>
</protein>
<gene>
    <name evidence="1" type="ORF">Q0812_07090</name>
</gene>
<sequence>MDSLDAPPVLADRRPFDLFADAEAVYLTVQDNQLSRDGSRHMILPPANRRLSIQQRRAIEGALSIASYVGANQRLSCSGPYVELNYSQDGASVGRVALVEVCETASVSAGEGEAAAPYYPEMRPGSDFTRVEVDWSQLNAALVELGYQRSPPPDATSAQL</sequence>
<dbReference type="EMBL" id="JAUKTR010000002">
    <property type="protein sequence ID" value="MDO1559191.1"/>
    <property type="molecule type" value="Genomic_DNA"/>
</dbReference>
<organism evidence="1 2">
    <name type="scientific">Peiella sedimenti</name>
    <dbReference type="NCBI Taxonomy" id="3061083"/>
    <lineage>
        <taxon>Bacteria</taxon>
        <taxon>Pseudomonadati</taxon>
        <taxon>Pseudomonadota</taxon>
        <taxon>Alphaproteobacteria</taxon>
        <taxon>Caulobacterales</taxon>
        <taxon>Caulobacteraceae</taxon>
        <taxon>Peiella</taxon>
    </lineage>
</organism>
<accession>A0ABT8SL23</accession>
<proteinExistence type="predicted"/>
<comment type="caution">
    <text evidence="1">The sequence shown here is derived from an EMBL/GenBank/DDBJ whole genome shotgun (WGS) entry which is preliminary data.</text>
</comment>